<dbReference type="GO" id="GO:0008234">
    <property type="term" value="F:cysteine-type peptidase activity"/>
    <property type="evidence" value="ECO:0007669"/>
    <property type="project" value="InterPro"/>
</dbReference>
<comment type="caution">
    <text evidence="2">The sequence shown here is derived from an EMBL/GenBank/DDBJ whole genome shotgun (WGS) entry which is preliminary data.</text>
</comment>
<proteinExistence type="predicted"/>
<dbReference type="NCBIfam" id="TIGR04183">
    <property type="entry name" value="Por_Secre_tail"/>
    <property type="match status" value="1"/>
</dbReference>
<evidence type="ECO:0000313" key="2">
    <source>
        <dbReference type="EMBL" id="KPK70030.1"/>
    </source>
</evidence>
<dbReference type="GO" id="GO:0006508">
    <property type="term" value="P:proteolysis"/>
    <property type="evidence" value="ECO:0007669"/>
    <property type="project" value="InterPro"/>
</dbReference>
<reference evidence="2 3" key="1">
    <citation type="journal article" date="2015" name="Microbiome">
        <title>Genomic resolution of linkages in carbon, nitrogen, and sulfur cycling among widespread estuary sediment bacteria.</title>
        <authorList>
            <person name="Baker B.J."/>
            <person name="Lazar C.S."/>
            <person name="Teske A.P."/>
            <person name="Dick G.J."/>
        </authorList>
    </citation>
    <scope>NUCLEOTIDE SEQUENCE [LARGE SCALE GENOMIC DNA]</scope>
    <source>
        <strain evidence="2">SM23_60</strain>
    </source>
</reference>
<dbReference type="Pfam" id="PF01364">
    <property type="entry name" value="Peptidase_C25"/>
    <property type="match status" value="1"/>
</dbReference>
<dbReference type="EMBL" id="LJUO01000103">
    <property type="protein sequence ID" value="KPK70030.1"/>
    <property type="molecule type" value="Genomic_DNA"/>
</dbReference>
<organism evidence="2 3">
    <name type="scientific">candidate division WOR_3 bacterium SM23_60</name>
    <dbReference type="NCBI Taxonomy" id="1703780"/>
    <lineage>
        <taxon>Bacteria</taxon>
        <taxon>Bacteria division WOR-3</taxon>
    </lineage>
</organism>
<dbReference type="InterPro" id="IPR029030">
    <property type="entry name" value="Caspase-like_dom_sf"/>
</dbReference>
<evidence type="ECO:0000313" key="3">
    <source>
        <dbReference type="Proteomes" id="UP000051096"/>
    </source>
</evidence>
<evidence type="ECO:0000259" key="1">
    <source>
        <dbReference type="Pfam" id="PF01364"/>
    </source>
</evidence>
<name>A0A0S8GB08_UNCW3</name>
<dbReference type="SUPFAM" id="SSF52129">
    <property type="entry name" value="Caspase-like"/>
    <property type="match status" value="1"/>
</dbReference>
<dbReference type="Gene3D" id="3.40.50.1460">
    <property type="match status" value="1"/>
</dbReference>
<gene>
    <name evidence="2" type="ORF">AMJ87_09460</name>
</gene>
<protein>
    <recommendedName>
        <fullName evidence="1">Gingipain domain-containing protein</fullName>
    </recommendedName>
</protein>
<feature type="domain" description="Gingipain" evidence="1">
    <location>
        <begin position="352"/>
        <end position="714"/>
    </location>
</feature>
<dbReference type="InterPro" id="IPR001769">
    <property type="entry name" value="Gingipain"/>
</dbReference>
<dbReference type="Gene3D" id="2.60.40.4070">
    <property type="match status" value="1"/>
</dbReference>
<accession>A0A0S8GB08</accession>
<dbReference type="AlphaFoldDB" id="A0A0S8GB08"/>
<dbReference type="Proteomes" id="UP000051096">
    <property type="component" value="Unassembled WGS sequence"/>
</dbReference>
<feature type="non-terminal residue" evidence="2">
    <location>
        <position position="1"/>
    </location>
</feature>
<dbReference type="InterPro" id="IPR026444">
    <property type="entry name" value="Secre_tail"/>
</dbReference>
<sequence>GLYTIGYDQVQTAGIDPAQFDPRTMKIYTAAFDLLPKAVTSSFADSLVQVPVYVKGEDDNSFDRDDYLLFYAFPASHFEVDNGAASWYANPYARNNVYWFTFGGEFGERMETVDAAWNGAAPDTTVREILHFEEDRGNETRSGINWFWLGVSPGSGPSASITVPIAHPRARGQADITVGVFTESLGSFIYSCELDGELFFYDTLSLPRKVGLPPNYIDGGGALSGDASDFIFTITRPTGTTVNLRTLFDRIDLQYTRLAEINAPFHAWFEQETPYTVRCTDVGAEPFILDITVPRSPLLLDNFTSDGNTVTLSSSADSFQLLYFSKYELARPVELIAAKPGMLRQPGAGCEYLFVAHENFYNAIMPLVEYRSQEYTTQVVKVHDIYDDFSYGRYEPLAIKHFLYYIYNNWATVPTFVLLVGDGTYDYKNNLGKPNPPNFIPMYEESSIIFGNAGIPPNYIYEGEYVNLFGTGELMVLGRTTVRTPQEVRDFIDKVTTYETKDIDGMWNNRLILAGDDEYSNSYGWESPSLHCGPCESIADTVSNALYSFAKVYMISYAGNNKGIFAYPTQKPDAQAAFIRELNRGAYAGVFFGHGNTHQLADEQLFWASTDIPRIKNGRRQYLFYFGSCTVGRFDDTDHECIAEELVRIKDGAIGALGSTCGTGPGINAIIGRQLFNTITDTTSDLTMGEHCFVARDGAWSARYLLLGDPATRMRMVRQGMQLAASPESLRPLEALSVTTDQNDYYLTACIRDADTIRALDSTTAYSIAGYVWREVQTGASTYVPFGYAIDGKEIYQGYWDDAATIIVPQVSTANSPVIKAYSHRQPKGSMIDSIRVYGTASPSSDESGPHVTLYDGGRKLTDNDWVEEAFTLTGTVSDTNGIYVLHPTESALGFFLEINGKIEERIDLRDYFRYDRNSQTAGEFTIQIALPEDENTIVVNVADNVGNQTIDTLHLNVEQQDRIAIENLLVYPNPLENDGGLWFTFDLTNTGRVDIKVFTIAGRLIRTIENVSCQAGYNQIHWNVQDNFMDDISNGVYLVKVTVGSGMASDESVEKFIIAR</sequence>